<feature type="non-terminal residue" evidence="14">
    <location>
        <position position="1"/>
    </location>
</feature>
<dbReference type="EMBL" id="JAPQKI010000010">
    <property type="protein sequence ID" value="KAJ5085427.1"/>
    <property type="molecule type" value="Genomic_DNA"/>
</dbReference>
<dbReference type="AlphaFoldDB" id="A0A9W9JY96"/>
<proteinExistence type="inferred from homology"/>
<keyword evidence="11" id="KW-0472">Membrane</keyword>
<evidence type="ECO:0000256" key="8">
    <source>
        <dbReference type="ARBA" id="ARBA00023002"/>
    </source>
</evidence>
<evidence type="ECO:0000313" key="15">
    <source>
        <dbReference type="Proteomes" id="UP001149074"/>
    </source>
</evidence>
<comment type="subcellular location">
    <subcellularLocation>
        <location evidence="2">Membrane</location>
        <topology evidence="2">Single-pass membrane protein</topology>
    </subcellularLocation>
</comment>
<evidence type="ECO:0000256" key="4">
    <source>
        <dbReference type="ARBA" id="ARBA00022617"/>
    </source>
</evidence>
<protein>
    <submittedName>
        <fullName evidence="14">Benzoate 4-monooxygenase cytochrome P450</fullName>
    </submittedName>
</protein>
<name>A0A9W9JY96_9EURO</name>
<dbReference type="Pfam" id="PF00067">
    <property type="entry name" value="p450"/>
    <property type="match status" value="1"/>
</dbReference>
<evidence type="ECO:0000256" key="6">
    <source>
        <dbReference type="ARBA" id="ARBA00022723"/>
    </source>
</evidence>
<dbReference type="PROSITE" id="PS00086">
    <property type="entry name" value="CYTOCHROME_P450"/>
    <property type="match status" value="1"/>
</dbReference>
<evidence type="ECO:0000256" key="11">
    <source>
        <dbReference type="ARBA" id="ARBA00023136"/>
    </source>
</evidence>
<evidence type="ECO:0000313" key="14">
    <source>
        <dbReference type="EMBL" id="KAJ5085427.1"/>
    </source>
</evidence>
<dbReference type="GeneID" id="81361668"/>
<dbReference type="GO" id="GO:0016020">
    <property type="term" value="C:membrane"/>
    <property type="evidence" value="ECO:0007669"/>
    <property type="project" value="UniProtKB-SubCell"/>
</dbReference>
<gene>
    <name evidence="14" type="ORF">N7532_010198</name>
</gene>
<evidence type="ECO:0000256" key="7">
    <source>
        <dbReference type="ARBA" id="ARBA00022989"/>
    </source>
</evidence>
<dbReference type="GO" id="GO:0016705">
    <property type="term" value="F:oxidoreductase activity, acting on paired donors, with incorporation or reduction of molecular oxygen"/>
    <property type="evidence" value="ECO:0007669"/>
    <property type="project" value="InterPro"/>
</dbReference>
<organism evidence="14 15">
    <name type="scientific">Penicillium argentinense</name>
    <dbReference type="NCBI Taxonomy" id="1131581"/>
    <lineage>
        <taxon>Eukaryota</taxon>
        <taxon>Fungi</taxon>
        <taxon>Dikarya</taxon>
        <taxon>Ascomycota</taxon>
        <taxon>Pezizomycotina</taxon>
        <taxon>Eurotiomycetes</taxon>
        <taxon>Eurotiomycetidae</taxon>
        <taxon>Eurotiales</taxon>
        <taxon>Aspergillaceae</taxon>
        <taxon>Penicillium</taxon>
    </lineage>
</organism>
<keyword evidence="4 12" id="KW-0349">Heme</keyword>
<evidence type="ECO:0000256" key="5">
    <source>
        <dbReference type="ARBA" id="ARBA00022692"/>
    </source>
</evidence>
<comment type="caution">
    <text evidence="14">The sequence shown here is derived from an EMBL/GenBank/DDBJ whole genome shotgun (WGS) entry which is preliminary data.</text>
</comment>
<evidence type="ECO:0000256" key="2">
    <source>
        <dbReference type="ARBA" id="ARBA00004167"/>
    </source>
</evidence>
<dbReference type="Gene3D" id="1.10.630.10">
    <property type="entry name" value="Cytochrome P450"/>
    <property type="match status" value="1"/>
</dbReference>
<dbReference type="PANTHER" id="PTHR24305:SF157">
    <property type="entry name" value="N-ACETYLTRYPTOPHAN 6-HYDROXYLASE IVOC-RELATED"/>
    <property type="match status" value="1"/>
</dbReference>
<comment type="cofactor">
    <cofactor evidence="1 12">
        <name>heme</name>
        <dbReference type="ChEBI" id="CHEBI:30413"/>
    </cofactor>
</comment>
<dbReference type="SUPFAM" id="SSF48264">
    <property type="entry name" value="Cytochrome P450"/>
    <property type="match status" value="1"/>
</dbReference>
<keyword evidence="7" id="KW-1133">Transmembrane helix</keyword>
<dbReference type="InterPro" id="IPR036396">
    <property type="entry name" value="Cyt_P450_sf"/>
</dbReference>
<dbReference type="InterPro" id="IPR002401">
    <property type="entry name" value="Cyt_P450_E_grp-I"/>
</dbReference>
<dbReference type="GO" id="GO:0043386">
    <property type="term" value="P:mycotoxin biosynthetic process"/>
    <property type="evidence" value="ECO:0007669"/>
    <property type="project" value="UniProtKB-ARBA"/>
</dbReference>
<sequence>MAFISLFTALTGVVAYFITSCIYRLFFHPLSKIPGPKLVAISYLPEFYYDVIKRGMYLWQVEKMHQQYGPIVRINPREVHISDPAFYDEIYAGGKRIRNKDPYWTAALLTPGAMASTNDHEQHRLRRGVLSNFFSKRSVTNLESTIQAKVDLLKDRFVEAYHEDTILNLPPVFAALTADVITHYCHGESRGYLVAPDFKNDHMEALDSLFTMFHLNRFLPVFAHLLARMPLEFMSKWGILSGTLGEIVEARLSTRRQAAEVLKGKKEKTSGPETLFDALTADDIPEEEKTLDRLDDEASVLFGAGTETTARTLSIACFYLAKDPKLMERLRGELKLVMPSPESRPTWSQLEQLPILGAVIQEALRLSYGLSGRLPRIAPAETLIYKQYHIPPGIPGKTPVSQSIYFVHHDPSIFPDPEKFHPERWIQAADDGVNLKRYMVSFNKGSRQCLGMNLAYAEMYLALAMFARNFDIGLFDTTEDNIRLGRDLSLPYPTEGRFATRVRVTGLVE</sequence>
<comment type="similarity">
    <text evidence="3 13">Belongs to the cytochrome P450 family.</text>
</comment>
<dbReference type="Proteomes" id="UP001149074">
    <property type="component" value="Unassembled WGS sequence"/>
</dbReference>
<evidence type="ECO:0000256" key="10">
    <source>
        <dbReference type="ARBA" id="ARBA00023033"/>
    </source>
</evidence>
<keyword evidence="6 12" id="KW-0479">Metal-binding</keyword>
<keyword evidence="15" id="KW-1185">Reference proteome</keyword>
<evidence type="ECO:0000256" key="13">
    <source>
        <dbReference type="RuleBase" id="RU000461"/>
    </source>
</evidence>
<evidence type="ECO:0000256" key="3">
    <source>
        <dbReference type="ARBA" id="ARBA00010617"/>
    </source>
</evidence>
<dbReference type="PRINTS" id="PR00463">
    <property type="entry name" value="EP450I"/>
</dbReference>
<dbReference type="FunFam" id="1.10.630.10:FF:000069">
    <property type="entry name" value="Cytochrome P450, putative (Eurofung)"/>
    <property type="match status" value="1"/>
</dbReference>
<accession>A0A9W9JY96</accession>
<dbReference type="InterPro" id="IPR001128">
    <property type="entry name" value="Cyt_P450"/>
</dbReference>
<keyword evidence="5" id="KW-0812">Transmembrane</keyword>
<dbReference type="InterPro" id="IPR050121">
    <property type="entry name" value="Cytochrome_P450_monoxygenase"/>
</dbReference>
<keyword evidence="9 12" id="KW-0408">Iron</keyword>
<dbReference type="PANTHER" id="PTHR24305">
    <property type="entry name" value="CYTOCHROME P450"/>
    <property type="match status" value="1"/>
</dbReference>
<dbReference type="PRINTS" id="PR00385">
    <property type="entry name" value="P450"/>
</dbReference>
<keyword evidence="10 13" id="KW-0503">Monooxygenase</keyword>
<feature type="binding site" description="axial binding residue" evidence="12">
    <location>
        <position position="449"/>
    </location>
    <ligand>
        <name>heme</name>
        <dbReference type="ChEBI" id="CHEBI:30413"/>
    </ligand>
    <ligandPart>
        <name>Fe</name>
        <dbReference type="ChEBI" id="CHEBI:18248"/>
    </ligandPart>
</feature>
<dbReference type="OrthoDB" id="3945418at2759"/>
<dbReference type="RefSeq" id="XP_056470105.1">
    <property type="nucleotide sequence ID" value="XM_056622689.1"/>
</dbReference>
<dbReference type="GO" id="GO:0005506">
    <property type="term" value="F:iron ion binding"/>
    <property type="evidence" value="ECO:0007669"/>
    <property type="project" value="InterPro"/>
</dbReference>
<keyword evidence="8 13" id="KW-0560">Oxidoreductase</keyword>
<reference evidence="14" key="2">
    <citation type="journal article" date="2023" name="IMA Fungus">
        <title>Comparative genomic study of the Penicillium genus elucidates a diverse pangenome and 15 lateral gene transfer events.</title>
        <authorList>
            <person name="Petersen C."/>
            <person name="Sorensen T."/>
            <person name="Nielsen M.R."/>
            <person name="Sondergaard T.E."/>
            <person name="Sorensen J.L."/>
            <person name="Fitzpatrick D.A."/>
            <person name="Frisvad J.C."/>
            <person name="Nielsen K.L."/>
        </authorList>
    </citation>
    <scope>NUCLEOTIDE SEQUENCE</scope>
    <source>
        <strain evidence="14">IBT 30761</strain>
    </source>
</reference>
<dbReference type="CDD" id="cd11062">
    <property type="entry name" value="CYP58-like"/>
    <property type="match status" value="1"/>
</dbReference>
<evidence type="ECO:0000256" key="1">
    <source>
        <dbReference type="ARBA" id="ARBA00001971"/>
    </source>
</evidence>
<evidence type="ECO:0000256" key="12">
    <source>
        <dbReference type="PIRSR" id="PIRSR602401-1"/>
    </source>
</evidence>
<dbReference type="InterPro" id="IPR017972">
    <property type="entry name" value="Cyt_P450_CS"/>
</dbReference>
<evidence type="ECO:0000256" key="9">
    <source>
        <dbReference type="ARBA" id="ARBA00023004"/>
    </source>
</evidence>
<dbReference type="GO" id="GO:0020037">
    <property type="term" value="F:heme binding"/>
    <property type="evidence" value="ECO:0007669"/>
    <property type="project" value="InterPro"/>
</dbReference>
<reference evidence="14" key="1">
    <citation type="submission" date="2022-11" db="EMBL/GenBank/DDBJ databases">
        <authorList>
            <person name="Petersen C."/>
        </authorList>
    </citation>
    <scope>NUCLEOTIDE SEQUENCE</scope>
    <source>
        <strain evidence="14">IBT 30761</strain>
    </source>
</reference>
<dbReference type="GO" id="GO:0004497">
    <property type="term" value="F:monooxygenase activity"/>
    <property type="evidence" value="ECO:0007669"/>
    <property type="project" value="UniProtKB-KW"/>
</dbReference>